<organism evidence="2 3">
    <name type="scientific">Microbacterium phage Caron</name>
    <dbReference type="NCBI Taxonomy" id="3028494"/>
    <lineage>
        <taxon>Viruses</taxon>
        <taxon>Duplodnaviria</taxon>
        <taxon>Heunggongvirae</taxon>
        <taxon>Uroviricota</taxon>
        <taxon>Caudoviricetes</taxon>
        <taxon>Casidaviridae</taxon>
        <taxon>Barnstormervirus</taxon>
        <taxon>Barnstormervirus caron</taxon>
    </lineage>
</organism>
<feature type="transmembrane region" description="Helical" evidence="1">
    <location>
        <begin position="397"/>
        <end position="420"/>
    </location>
</feature>
<keyword evidence="1" id="KW-1133">Transmembrane helix</keyword>
<name>A0AAF0CJI5_9CAUD</name>
<keyword evidence="1" id="KW-0812">Transmembrane</keyword>
<proteinExistence type="predicted"/>
<keyword evidence="1" id="KW-0472">Membrane</keyword>
<gene>
    <name evidence="2" type="primary">14</name>
    <name evidence="2" type="ORF">SEA_CARON_14</name>
</gene>
<accession>A0AAF0CJI5</accession>
<dbReference type="EMBL" id="OQ190481">
    <property type="protein sequence ID" value="WDS52040.1"/>
    <property type="molecule type" value="Genomic_DNA"/>
</dbReference>
<protein>
    <submittedName>
        <fullName evidence="2">Tape measure protein</fullName>
    </submittedName>
</protein>
<evidence type="ECO:0000313" key="2">
    <source>
        <dbReference type="EMBL" id="WDS52040.1"/>
    </source>
</evidence>
<dbReference type="SUPFAM" id="SSF48371">
    <property type="entry name" value="ARM repeat"/>
    <property type="match status" value="1"/>
</dbReference>
<evidence type="ECO:0000256" key="1">
    <source>
        <dbReference type="SAM" id="Phobius"/>
    </source>
</evidence>
<reference evidence="3" key="1">
    <citation type="submission" date="2023-01" db="EMBL/GenBank/DDBJ databases">
        <authorList>
            <person name="Bendele M."/>
            <person name="Baldwin A.R."/>
            <person name="Chauncey H.A."/>
            <person name="Connelly K.A."/>
            <person name="Daniel I."/>
            <person name="Fitzgerald E.B."/>
            <person name="McKinney B.E."/>
            <person name="Murray D.M."/>
            <person name="Parshall S."/>
            <person name="Stokes L.T."/>
            <person name="Tanaka K.N."/>
            <person name="Vinson E.C."/>
            <person name="Klevikis C."/>
            <person name="Temple L."/>
            <person name="Utz L."/>
            <person name="Rinehart C.A."/>
            <person name="Garlena R.A."/>
            <person name="Russell D.A."/>
            <person name="Jacobs-Sera D."/>
            <person name="Hatfull G.F."/>
        </authorList>
    </citation>
    <scope>NUCLEOTIDE SEQUENCE [LARGE SCALE GENOMIC DNA]</scope>
</reference>
<feature type="transmembrane region" description="Helical" evidence="1">
    <location>
        <begin position="370"/>
        <end position="390"/>
    </location>
</feature>
<evidence type="ECO:0000313" key="3">
    <source>
        <dbReference type="Proteomes" id="UP001219759"/>
    </source>
</evidence>
<dbReference type="Proteomes" id="UP001219759">
    <property type="component" value="Segment"/>
</dbReference>
<feature type="transmembrane region" description="Helical" evidence="1">
    <location>
        <begin position="426"/>
        <end position="445"/>
    </location>
</feature>
<keyword evidence="3" id="KW-1185">Reference proteome</keyword>
<sequence>MAENVGYATLNIIPSAKGFGKALKGGIDPALASSGKAGGKTLGNTLKSAAAPLFALAGTVAMGAFVKNAISQAGALEQSIGAINTIFKGSATQMHEWSIGAATSTGLARNEYNELATLIGSQLKNAGTAMDELGPKTNDLITLGADLSSMFGGTSREAVEALSSALKGERDPIERYGVSLKQASIDAKAAELGFQKVGGALSSEANAAATLALIMEQTADAHGNFAKESTTYEGVMQRLGASWANVSTTIGAAFLPFATAAGSVLLSMMPAVQGLADHFASFGENMQYAFQEAGGGLPGIAAMFKTIFSDIAAWFTGGGLTELLVGYQTMQAGLLNAITTALPTIGATITAMLPTILTGVTTLVTQAATVFLPTLLAQVTTIISTLVGLLPGLIETLSLALLTALPVLLEAGIMLFTSLITSLGTVLPVLLGNVTAALVSVATMLLEYLPQLLTTGIELFMALVQAILDVLPDILNTLLVDVLPNVLSTVLGMLPQLLTAATELFFALVTAILDVLPDILKTLLVDVLPNVLSTVLGMLPQLLKAAIELFFALVEGILIVLPDIITTLLVEVLPTLLTTLVKMLPRLIAGAIELFGALVSGLLKNLPELVNTIIFEVIPAVLGALGDAVPDLLDAGVDLLLGLIDGLWSMASAVGDALLDIIGGAVDGFLGFLGIHSPSRLFRSFGVNVGEGLALGFGDQEANVAKSALGLANAAVDAVDGMALHLGTDVSGDVPEGGIYGHLRGDAATTSGSTLNYTQVGGQGLTAEQELIRAARRLQHTP</sequence>
<dbReference type="InterPro" id="IPR016024">
    <property type="entry name" value="ARM-type_fold"/>
</dbReference>